<gene>
    <name evidence="2" type="ORF">K435DRAFT_576043</name>
</gene>
<organism evidence="2 3">
    <name type="scientific">Dendrothele bispora (strain CBS 962.96)</name>
    <dbReference type="NCBI Taxonomy" id="1314807"/>
    <lineage>
        <taxon>Eukaryota</taxon>
        <taxon>Fungi</taxon>
        <taxon>Dikarya</taxon>
        <taxon>Basidiomycota</taxon>
        <taxon>Agaricomycotina</taxon>
        <taxon>Agaricomycetes</taxon>
        <taxon>Agaricomycetidae</taxon>
        <taxon>Agaricales</taxon>
        <taxon>Agaricales incertae sedis</taxon>
        <taxon>Dendrothele</taxon>
    </lineage>
</organism>
<reference evidence="2 3" key="1">
    <citation type="journal article" date="2019" name="Nat. Ecol. Evol.">
        <title>Megaphylogeny resolves global patterns of mushroom evolution.</title>
        <authorList>
            <person name="Varga T."/>
            <person name="Krizsan K."/>
            <person name="Foldi C."/>
            <person name="Dima B."/>
            <person name="Sanchez-Garcia M."/>
            <person name="Sanchez-Ramirez S."/>
            <person name="Szollosi G.J."/>
            <person name="Szarkandi J.G."/>
            <person name="Papp V."/>
            <person name="Albert L."/>
            <person name="Andreopoulos W."/>
            <person name="Angelini C."/>
            <person name="Antonin V."/>
            <person name="Barry K.W."/>
            <person name="Bougher N.L."/>
            <person name="Buchanan P."/>
            <person name="Buyck B."/>
            <person name="Bense V."/>
            <person name="Catcheside P."/>
            <person name="Chovatia M."/>
            <person name="Cooper J."/>
            <person name="Damon W."/>
            <person name="Desjardin D."/>
            <person name="Finy P."/>
            <person name="Geml J."/>
            <person name="Haridas S."/>
            <person name="Hughes K."/>
            <person name="Justo A."/>
            <person name="Karasinski D."/>
            <person name="Kautmanova I."/>
            <person name="Kiss B."/>
            <person name="Kocsube S."/>
            <person name="Kotiranta H."/>
            <person name="LaButti K.M."/>
            <person name="Lechner B.E."/>
            <person name="Liimatainen K."/>
            <person name="Lipzen A."/>
            <person name="Lukacs Z."/>
            <person name="Mihaltcheva S."/>
            <person name="Morgado L.N."/>
            <person name="Niskanen T."/>
            <person name="Noordeloos M.E."/>
            <person name="Ohm R.A."/>
            <person name="Ortiz-Santana B."/>
            <person name="Ovrebo C."/>
            <person name="Racz N."/>
            <person name="Riley R."/>
            <person name="Savchenko A."/>
            <person name="Shiryaev A."/>
            <person name="Soop K."/>
            <person name="Spirin V."/>
            <person name="Szebenyi C."/>
            <person name="Tomsovsky M."/>
            <person name="Tulloss R.E."/>
            <person name="Uehling J."/>
            <person name="Grigoriev I.V."/>
            <person name="Vagvolgyi C."/>
            <person name="Papp T."/>
            <person name="Martin F.M."/>
            <person name="Miettinen O."/>
            <person name="Hibbett D.S."/>
            <person name="Nagy L.G."/>
        </authorList>
    </citation>
    <scope>NUCLEOTIDE SEQUENCE [LARGE SCALE GENOMIC DNA]</scope>
    <source>
        <strain evidence="2 3">CBS 962.96</strain>
    </source>
</reference>
<sequence>GHPLRFRRSMGMGRHVFQNLVQDLSKCGLCGSRYVTAEERVAIFLRLVIYGTGQREAQERFQRSADTIS</sequence>
<dbReference type="Proteomes" id="UP000297245">
    <property type="component" value="Unassembled WGS sequence"/>
</dbReference>
<feature type="domain" description="DUF8040" evidence="1">
    <location>
        <begin position="1"/>
        <end position="69"/>
    </location>
</feature>
<accession>A0A4V4HAV9</accession>
<evidence type="ECO:0000313" key="3">
    <source>
        <dbReference type="Proteomes" id="UP000297245"/>
    </source>
</evidence>
<evidence type="ECO:0000313" key="2">
    <source>
        <dbReference type="EMBL" id="THU76995.1"/>
    </source>
</evidence>
<feature type="non-terminal residue" evidence="2">
    <location>
        <position position="1"/>
    </location>
</feature>
<keyword evidence="3" id="KW-1185">Reference proteome</keyword>
<dbReference type="Pfam" id="PF26138">
    <property type="entry name" value="DUF8040"/>
    <property type="match status" value="1"/>
</dbReference>
<evidence type="ECO:0000259" key="1">
    <source>
        <dbReference type="Pfam" id="PF26138"/>
    </source>
</evidence>
<dbReference type="InterPro" id="IPR058353">
    <property type="entry name" value="DUF8040"/>
</dbReference>
<protein>
    <recommendedName>
        <fullName evidence="1">DUF8040 domain-containing protein</fullName>
    </recommendedName>
</protein>
<proteinExistence type="predicted"/>
<feature type="non-terminal residue" evidence="2">
    <location>
        <position position="69"/>
    </location>
</feature>
<dbReference type="OrthoDB" id="2430314at2759"/>
<dbReference type="EMBL" id="ML180608">
    <property type="protein sequence ID" value="THU76995.1"/>
    <property type="molecule type" value="Genomic_DNA"/>
</dbReference>
<dbReference type="AlphaFoldDB" id="A0A4V4HAV9"/>
<name>A0A4V4HAV9_DENBC</name>